<evidence type="ECO:0000256" key="4">
    <source>
        <dbReference type="ARBA" id="ARBA00022777"/>
    </source>
</evidence>
<keyword evidence="9" id="KW-1185">Reference proteome</keyword>
<evidence type="ECO:0000256" key="1">
    <source>
        <dbReference type="ARBA" id="ARBA00010688"/>
    </source>
</evidence>
<dbReference type="InterPro" id="IPR030830">
    <property type="entry name" value="Myo_inos_IolC"/>
</dbReference>
<gene>
    <name evidence="8" type="primary">iolC</name>
    <name evidence="8" type="ORF">GCM10007036_13240</name>
</gene>
<keyword evidence="3" id="KW-0547">Nucleotide-binding</keyword>
<dbReference type="SUPFAM" id="SSF51569">
    <property type="entry name" value="Aldolase"/>
    <property type="match status" value="1"/>
</dbReference>
<dbReference type="NCBIfam" id="TIGR04382">
    <property type="entry name" value="myo_inos_iolC_N"/>
    <property type="match status" value="1"/>
</dbReference>
<dbReference type="SUPFAM" id="SSF53613">
    <property type="entry name" value="Ribokinase-like"/>
    <property type="match status" value="1"/>
</dbReference>
<proteinExistence type="inferred from homology"/>
<dbReference type="InterPro" id="IPR018659">
    <property type="entry name" value="DUF2090"/>
</dbReference>
<dbReference type="InterPro" id="IPR011611">
    <property type="entry name" value="PfkB_dom"/>
</dbReference>
<evidence type="ECO:0000259" key="6">
    <source>
        <dbReference type="Pfam" id="PF00294"/>
    </source>
</evidence>
<keyword evidence="2" id="KW-0808">Transferase</keyword>
<dbReference type="GO" id="GO:0016301">
    <property type="term" value="F:kinase activity"/>
    <property type="evidence" value="ECO:0007669"/>
    <property type="project" value="UniProtKB-KW"/>
</dbReference>
<evidence type="ECO:0000256" key="5">
    <source>
        <dbReference type="ARBA" id="ARBA00022840"/>
    </source>
</evidence>
<dbReference type="PROSITE" id="PS00584">
    <property type="entry name" value="PFKB_KINASES_2"/>
    <property type="match status" value="1"/>
</dbReference>
<organism evidence="8 9">
    <name type="scientific">Alsobacter metallidurans</name>
    <dbReference type="NCBI Taxonomy" id="340221"/>
    <lineage>
        <taxon>Bacteria</taxon>
        <taxon>Pseudomonadati</taxon>
        <taxon>Pseudomonadota</taxon>
        <taxon>Alphaproteobacteria</taxon>
        <taxon>Hyphomicrobiales</taxon>
        <taxon>Alsobacteraceae</taxon>
        <taxon>Alsobacter</taxon>
    </lineage>
</organism>
<dbReference type="RefSeq" id="WP_188516872.1">
    <property type="nucleotide sequence ID" value="NZ_BMES01000001.1"/>
</dbReference>
<comment type="similarity">
    <text evidence="1">Belongs to the carbohydrate kinase PfkB family.</text>
</comment>
<dbReference type="GO" id="GO:0005524">
    <property type="term" value="F:ATP binding"/>
    <property type="evidence" value="ECO:0007669"/>
    <property type="project" value="UniProtKB-KW"/>
</dbReference>
<name>A0A917MHD1_9HYPH</name>
<dbReference type="EMBL" id="BMES01000001">
    <property type="protein sequence ID" value="GGH14135.1"/>
    <property type="molecule type" value="Genomic_DNA"/>
</dbReference>
<dbReference type="InterPro" id="IPR050306">
    <property type="entry name" value="PfkB_Carbo_kinase"/>
</dbReference>
<dbReference type="Pfam" id="PF09863">
    <property type="entry name" value="DUF2090"/>
    <property type="match status" value="1"/>
</dbReference>
<feature type="domain" description="DUF2090" evidence="7">
    <location>
        <begin position="325"/>
        <end position="633"/>
    </location>
</feature>
<evidence type="ECO:0000313" key="8">
    <source>
        <dbReference type="EMBL" id="GGH14135.1"/>
    </source>
</evidence>
<dbReference type="CDD" id="cd01166">
    <property type="entry name" value="KdgK"/>
    <property type="match status" value="1"/>
</dbReference>
<keyword evidence="5" id="KW-0067">ATP-binding</keyword>
<evidence type="ECO:0000259" key="7">
    <source>
        <dbReference type="Pfam" id="PF09863"/>
    </source>
</evidence>
<dbReference type="Gene3D" id="2.20.150.10">
    <property type="entry name" value="putative 5-dehydro-2- deoxygluconokinase"/>
    <property type="match status" value="1"/>
</dbReference>
<dbReference type="Proteomes" id="UP000603912">
    <property type="component" value="Unassembled WGS sequence"/>
</dbReference>
<evidence type="ECO:0000256" key="3">
    <source>
        <dbReference type="ARBA" id="ARBA00022741"/>
    </source>
</evidence>
<dbReference type="Pfam" id="PF00294">
    <property type="entry name" value="PfkB"/>
    <property type="match status" value="1"/>
</dbReference>
<dbReference type="PANTHER" id="PTHR43085:SF49">
    <property type="entry name" value="5-DEHYDRO-2-DEOXYGLUCONOKINASE"/>
    <property type="match status" value="1"/>
</dbReference>
<evidence type="ECO:0000256" key="2">
    <source>
        <dbReference type="ARBA" id="ARBA00022679"/>
    </source>
</evidence>
<dbReference type="Gene3D" id="3.40.1190.20">
    <property type="match status" value="1"/>
</dbReference>
<reference evidence="8" key="1">
    <citation type="journal article" date="2014" name="Int. J. Syst. Evol. Microbiol.">
        <title>Complete genome sequence of Corynebacterium casei LMG S-19264T (=DSM 44701T), isolated from a smear-ripened cheese.</title>
        <authorList>
            <consortium name="US DOE Joint Genome Institute (JGI-PGF)"/>
            <person name="Walter F."/>
            <person name="Albersmeier A."/>
            <person name="Kalinowski J."/>
            <person name="Ruckert C."/>
        </authorList>
    </citation>
    <scope>NUCLEOTIDE SEQUENCE</scope>
    <source>
        <strain evidence="8">CGMCC 1.12214</strain>
    </source>
</reference>
<dbReference type="InterPro" id="IPR002173">
    <property type="entry name" value="Carboh/pur_kinase_PfkB_CS"/>
</dbReference>
<dbReference type="Gene3D" id="3.20.20.70">
    <property type="entry name" value="Aldolase class I"/>
    <property type="match status" value="1"/>
</dbReference>
<evidence type="ECO:0000313" key="9">
    <source>
        <dbReference type="Proteomes" id="UP000603912"/>
    </source>
</evidence>
<dbReference type="PANTHER" id="PTHR43085">
    <property type="entry name" value="HEXOKINASE FAMILY MEMBER"/>
    <property type="match status" value="1"/>
</dbReference>
<protein>
    <submittedName>
        <fullName evidence="8">5-dehydro-2-deoxygluconokinase</fullName>
    </submittedName>
</protein>
<feature type="domain" description="Carbohydrate kinase PfkB" evidence="6">
    <location>
        <begin position="7"/>
        <end position="322"/>
    </location>
</feature>
<reference evidence="8" key="2">
    <citation type="submission" date="2020-09" db="EMBL/GenBank/DDBJ databases">
        <authorList>
            <person name="Sun Q."/>
            <person name="Zhou Y."/>
        </authorList>
    </citation>
    <scope>NUCLEOTIDE SEQUENCE</scope>
    <source>
        <strain evidence="8">CGMCC 1.12214</strain>
    </source>
</reference>
<dbReference type="InterPro" id="IPR029056">
    <property type="entry name" value="Ribokinase-like"/>
</dbReference>
<comment type="caution">
    <text evidence="8">The sequence shown here is derived from an EMBL/GenBank/DDBJ whole genome shotgun (WGS) entry which is preliminary data.</text>
</comment>
<dbReference type="InterPro" id="IPR013785">
    <property type="entry name" value="Aldolase_TIM"/>
</dbReference>
<dbReference type="InterPro" id="IPR023314">
    <property type="entry name" value="Myo_inos_IolC-like_sf"/>
</dbReference>
<dbReference type="AlphaFoldDB" id="A0A917MHD1"/>
<accession>A0A917MHD1</accession>
<sequence>MAEPTLDVITIGRSSVDLYGQQVGGRLEDMGNFVKAVGGSPTNMAIGAARLGLKPGLITRVGDEHMGRFLREQLEREGVDTNGVHTDPDRLTALVILGIRDDKSFPLIFYRTDCADGALDESDIDENYIASAKAIVVTGTHFSRPNTDAAQRKAMRLARKHGRKVAFDIDYRPNLWGLAGHGAGEERYIGSDQVTRHLMEILPSCDLVVGTEEELHIAGGSTDTLEAIRTIRQVSAATIVCKRGPMGCVVFPGAIPDDIEDGIKGPGYPVEVFNVLGAGDGFMGGFLRGWLTDQPLETTCAWANACGAFAVSRLMCSSEYPTWPELQHFLQHGSPYRALRKDEALNQVHWSTTRRPQAGTLKAFAIDHRSQLEEIADRAGAPRQRIEQFKALAVKAAASVARGAAGYGMLLDGTYGREALFRAVDHDFWVARPLEQPGSRPLRLEIEGHTSLGAALAEWPVTHTAKVLCFYHPDDADDLKRDQERELRRVFDACRSVGRELLVEIIASRHGPVSDDTTASIIRRLYALGIKPDWWKLEAQPTAAAWWAIAAAIENNDQLCRGVLLLGLDAPEDELARAFALAAQCPAVKGFAIGRTIFAEPARAWLAGRLDDEGAVSAMAGNFRRLVAAWDDATGAQGSAA</sequence>
<keyword evidence="4" id="KW-0418">Kinase</keyword>